<dbReference type="Pfam" id="PF00651">
    <property type="entry name" value="BTB"/>
    <property type="match status" value="1"/>
</dbReference>
<evidence type="ECO:0000313" key="3">
    <source>
        <dbReference type="Proteomes" id="UP000789375"/>
    </source>
</evidence>
<dbReference type="CDD" id="cd18186">
    <property type="entry name" value="BTB_POZ_ZBTB_KLHL-like"/>
    <property type="match status" value="1"/>
</dbReference>
<dbReference type="EMBL" id="CAJVPP010003848">
    <property type="protein sequence ID" value="CAG8638505.1"/>
    <property type="molecule type" value="Genomic_DNA"/>
</dbReference>
<reference evidence="2" key="1">
    <citation type="submission" date="2021-06" db="EMBL/GenBank/DDBJ databases">
        <authorList>
            <person name="Kallberg Y."/>
            <person name="Tangrot J."/>
            <person name="Rosling A."/>
        </authorList>
    </citation>
    <scope>NUCLEOTIDE SEQUENCE</scope>
    <source>
        <strain evidence="2">87-6 pot B 2015</strain>
    </source>
</reference>
<dbReference type="InterPro" id="IPR011333">
    <property type="entry name" value="SKP1/BTB/POZ_sf"/>
</dbReference>
<dbReference type="InterPro" id="IPR006571">
    <property type="entry name" value="TLDc_dom"/>
</dbReference>
<organism evidence="2 3">
    <name type="scientific">Funneliformis mosseae</name>
    <name type="common">Endomycorrhizal fungus</name>
    <name type="synonym">Glomus mosseae</name>
    <dbReference type="NCBI Taxonomy" id="27381"/>
    <lineage>
        <taxon>Eukaryota</taxon>
        <taxon>Fungi</taxon>
        <taxon>Fungi incertae sedis</taxon>
        <taxon>Mucoromycota</taxon>
        <taxon>Glomeromycotina</taxon>
        <taxon>Glomeromycetes</taxon>
        <taxon>Glomerales</taxon>
        <taxon>Glomeraceae</taxon>
        <taxon>Funneliformis</taxon>
    </lineage>
</organism>
<keyword evidence="3" id="KW-1185">Reference proteome</keyword>
<name>A0A9N9DFQ1_FUNMO</name>
<dbReference type="InterPro" id="IPR000210">
    <property type="entry name" value="BTB/POZ_dom"/>
</dbReference>
<evidence type="ECO:0000313" key="2">
    <source>
        <dbReference type="EMBL" id="CAG8638505.1"/>
    </source>
</evidence>
<dbReference type="SUPFAM" id="SSF54695">
    <property type="entry name" value="POZ domain"/>
    <property type="match status" value="1"/>
</dbReference>
<dbReference type="Proteomes" id="UP000789375">
    <property type="component" value="Unassembled WGS sequence"/>
</dbReference>
<evidence type="ECO:0000259" key="1">
    <source>
        <dbReference type="PROSITE" id="PS50097"/>
    </source>
</evidence>
<comment type="caution">
    <text evidence="2">The sequence shown here is derived from an EMBL/GenBank/DDBJ whole genome shotgun (WGS) entry which is preliminary data.</text>
</comment>
<protein>
    <submittedName>
        <fullName evidence="2">1345_t:CDS:1</fullName>
    </submittedName>
</protein>
<gene>
    <name evidence="2" type="ORF">FMOSSE_LOCUS10862</name>
</gene>
<dbReference type="Pfam" id="PF07534">
    <property type="entry name" value="TLD"/>
    <property type="match status" value="1"/>
</dbReference>
<proteinExistence type="predicted"/>
<dbReference type="Gene3D" id="3.30.710.10">
    <property type="entry name" value="Potassium Channel Kv1.1, Chain A"/>
    <property type="match status" value="1"/>
</dbReference>
<accession>A0A9N9DFQ1</accession>
<feature type="domain" description="BTB" evidence="1">
    <location>
        <begin position="8"/>
        <end position="70"/>
    </location>
</feature>
<dbReference type="PROSITE" id="PS50097">
    <property type="entry name" value="BTB"/>
    <property type="match status" value="1"/>
</dbReference>
<sequence length="202" mass="22959">MLNDSDDHNILIQAGENANIKEFRAHTNILRARSPYFKTALSAKWVTKKNNMFEFKKPNVNPVVFDMILNRDGMNAINNYSSGQRSVLVLVKDQSSKIYGGYSPIGLNVSGSYGTWQYTSDSFIFSCENGDFKNVKISRVTNYSYAIYDNYNNGFNFGSTFYMSGQNVYLQYQGYYDANAINSNTNTNFVPKEIELFNVISS</sequence>
<dbReference type="AlphaFoldDB" id="A0A9N9DFQ1"/>